<evidence type="ECO:0000313" key="2">
    <source>
        <dbReference type="EMBL" id="KAG0532638.1"/>
    </source>
</evidence>
<dbReference type="PANTHER" id="PTHR33527">
    <property type="entry name" value="OS07G0274300 PROTEIN"/>
    <property type="match status" value="1"/>
</dbReference>
<protein>
    <recommendedName>
        <fullName evidence="4">RRM domain-containing protein</fullName>
    </recommendedName>
</protein>
<organism evidence="2 3">
    <name type="scientific">Sorghum bicolor</name>
    <name type="common">Sorghum</name>
    <name type="synonym">Sorghum vulgare</name>
    <dbReference type="NCBI Taxonomy" id="4558"/>
    <lineage>
        <taxon>Eukaryota</taxon>
        <taxon>Viridiplantae</taxon>
        <taxon>Streptophyta</taxon>
        <taxon>Embryophyta</taxon>
        <taxon>Tracheophyta</taxon>
        <taxon>Spermatophyta</taxon>
        <taxon>Magnoliopsida</taxon>
        <taxon>Liliopsida</taxon>
        <taxon>Poales</taxon>
        <taxon>Poaceae</taxon>
        <taxon>PACMAD clade</taxon>
        <taxon>Panicoideae</taxon>
        <taxon>Andropogonodae</taxon>
        <taxon>Andropogoneae</taxon>
        <taxon>Sorghinae</taxon>
        <taxon>Sorghum</taxon>
    </lineage>
</organism>
<feature type="transmembrane region" description="Helical" evidence="1">
    <location>
        <begin position="12"/>
        <end position="37"/>
    </location>
</feature>
<sequence length="300" mass="34797">MASHPYLKKVRWLFSRMLFSIGVDPFLAILIITFWMYAEEDGCVDYFECINAFNESNILVMVDSMRKYLVDLVHLASSDTNSNSPYAKEVIERIDFYLDNICFEALGDLLEEFEIHDLIYEYAQDHDECLREEIFVRLGIVTNLDESSSQAQNTQGQATSALMPETTEEATILSWSTDFLEEILENADELLCQPNNIPKEERTLLVILSDGYPLTEDELYDFFSWNYGEVEEIVIEEPRLRPHPLCALIIFSSPNTLFSILNGDKRAHFIIKGKDLWVQHNVEDKRAHFTINGKDLFYWG</sequence>
<keyword evidence="1" id="KW-0812">Transmembrane</keyword>
<proteinExistence type="predicted"/>
<reference evidence="2" key="1">
    <citation type="journal article" date="2019" name="BMC Genomics">
        <title>A new reference genome for Sorghum bicolor reveals high levels of sequence similarity between sweet and grain genotypes: implications for the genetics of sugar metabolism.</title>
        <authorList>
            <person name="Cooper E.A."/>
            <person name="Brenton Z.W."/>
            <person name="Flinn B.S."/>
            <person name="Jenkins J."/>
            <person name="Shu S."/>
            <person name="Flowers D."/>
            <person name="Luo F."/>
            <person name="Wang Y."/>
            <person name="Xia P."/>
            <person name="Barry K."/>
            <person name="Daum C."/>
            <person name="Lipzen A."/>
            <person name="Yoshinaga Y."/>
            <person name="Schmutz J."/>
            <person name="Saski C."/>
            <person name="Vermerris W."/>
            <person name="Kresovich S."/>
        </authorList>
    </citation>
    <scope>NUCLEOTIDE SEQUENCE</scope>
</reference>
<dbReference type="AlphaFoldDB" id="A0A921R3U5"/>
<comment type="caution">
    <text evidence="2">The sequence shown here is derived from an EMBL/GenBank/DDBJ whole genome shotgun (WGS) entry which is preliminary data.</text>
</comment>
<evidence type="ECO:0008006" key="4">
    <source>
        <dbReference type="Google" id="ProtNLM"/>
    </source>
</evidence>
<keyword evidence="1" id="KW-0472">Membrane</keyword>
<evidence type="ECO:0000256" key="1">
    <source>
        <dbReference type="SAM" id="Phobius"/>
    </source>
</evidence>
<keyword evidence="1" id="KW-1133">Transmembrane helix</keyword>
<dbReference type="Proteomes" id="UP000807115">
    <property type="component" value="Chromosome 4"/>
</dbReference>
<dbReference type="EMBL" id="CM027683">
    <property type="protein sequence ID" value="KAG0532638.1"/>
    <property type="molecule type" value="Genomic_DNA"/>
</dbReference>
<reference evidence="2" key="2">
    <citation type="submission" date="2020-10" db="EMBL/GenBank/DDBJ databases">
        <authorList>
            <person name="Cooper E.A."/>
            <person name="Brenton Z.W."/>
            <person name="Flinn B.S."/>
            <person name="Jenkins J."/>
            <person name="Shu S."/>
            <person name="Flowers D."/>
            <person name="Luo F."/>
            <person name="Wang Y."/>
            <person name="Xia P."/>
            <person name="Barry K."/>
            <person name="Daum C."/>
            <person name="Lipzen A."/>
            <person name="Yoshinaga Y."/>
            <person name="Schmutz J."/>
            <person name="Saski C."/>
            <person name="Vermerris W."/>
            <person name="Kresovich S."/>
        </authorList>
    </citation>
    <scope>NUCLEOTIDE SEQUENCE</scope>
</reference>
<gene>
    <name evidence="2" type="ORF">BDA96_04G124600</name>
</gene>
<accession>A0A921R3U5</accession>
<evidence type="ECO:0000313" key="3">
    <source>
        <dbReference type="Proteomes" id="UP000807115"/>
    </source>
</evidence>
<dbReference type="PANTHER" id="PTHR33527:SF14">
    <property type="entry name" value="OS07G0274300 PROTEIN"/>
    <property type="match status" value="1"/>
</dbReference>
<name>A0A921R3U5_SORBI</name>